<dbReference type="GO" id="GO:0003729">
    <property type="term" value="F:mRNA binding"/>
    <property type="evidence" value="ECO:0007669"/>
    <property type="project" value="TreeGrafter"/>
</dbReference>
<keyword evidence="5" id="KW-1185">Reference proteome</keyword>
<dbReference type="GO" id="GO:0005634">
    <property type="term" value="C:nucleus"/>
    <property type="evidence" value="ECO:0007669"/>
    <property type="project" value="TreeGrafter"/>
</dbReference>
<sequence>MWVKMLKRVVAVTECFSFETTKRESAKMSSFKSMKNENKKIFVSNVPYEFKLEELEELFKKEVGDVLSVVYYKDPKDIFLGCITVEFIRVESAQMAIDKMNDFEINGNKLIVKEDNIERDKSGYPLLKTFHTIIGDAYEFTVPKISILDEMNQGEDLNLINSDSEIHLNVANMPESISLAEAFYGFEFENWSDNNSIPVLQNTTDSEEEVDSKIYQKVPNIPNNTSLSNLDNFLGSLSGEEDDSFSSATLDMPKSSKWWRKLTCCLN</sequence>
<dbReference type="Proteomes" id="UP000325440">
    <property type="component" value="Unassembled WGS sequence"/>
</dbReference>
<keyword evidence="1 2" id="KW-0694">RNA-binding</keyword>
<dbReference type="InterPro" id="IPR000504">
    <property type="entry name" value="RRM_dom"/>
</dbReference>
<dbReference type="OrthoDB" id="610462at2759"/>
<dbReference type="SMART" id="SM00360">
    <property type="entry name" value="RRM"/>
    <property type="match status" value="1"/>
</dbReference>
<protein>
    <submittedName>
        <fullName evidence="4">RNA recognition motif domain</fullName>
    </submittedName>
</protein>
<evidence type="ECO:0000259" key="3">
    <source>
        <dbReference type="PROSITE" id="PS50102"/>
    </source>
</evidence>
<organism evidence="4 5">
    <name type="scientific">Cinara cedri</name>
    <dbReference type="NCBI Taxonomy" id="506608"/>
    <lineage>
        <taxon>Eukaryota</taxon>
        <taxon>Metazoa</taxon>
        <taxon>Ecdysozoa</taxon>
        <taxon>Arthropoda</taxon>
        <taxon>Hexapoda</taxon>
        <taxon>Insecta</taxon>
        <taxon>Pterygota</taxon>
        <taxon>Neoptera</taxon>
        <taxon>Paraneoptera</taxon>
        <taxon>Hemiptera</taxon>
        <taxon>Sternorrhyncha</taxon>
        <taxon>Aphidomorpha</taxon>
        <taxon>Aphidoidea</taxon>
        <taxon>Aphididae</taxon>
        <taxon>Lachninae</taxon>
        <taxon>Cinara</taxon>
    </lineage>
</organism>
<evidence type="ECO:0000256" key="2">
    <source>
        <dbReference type="PROSITE-ProRule" id="PRU00176"/>
    </source>
</evidence>
<dbReference type="Pfam" id="PF00076">
    <property type="entry name" value="RRM_1"/>
    <property type="match status" value="1"/>
</dbReference>
<name>A0A5E4LZQ7_9HEMI</name>
<dbReference type="PROSITE" id="PS50102">
    <property type="entry name" value="RRM"/>
    <property type="match status" value="1"/>
</dbReference>
<evidence type="ECO:0000256" key="1">
    <source>
        <dbReference type="ARBA" id="ARBA00022884"/>
    </source>
</evidence>
<dbReference type="InterPro" id="IPR035979">
    <property type="entry name" value="RBD_domain_sf"/>
</dbReference>
<dbReference type="InterPro" id="IPR050374">
    <property type="entry name" value="RRT5_SRSF_SR"/>
</dbReference>
<dbReference type="InterPro" id="IPR012677">
    <property type="entry name" value="Nucleotide-bd_a/b_plait_sf"/>
</dbReference>
<dbReference type="PANTHER" id="PTHR23003">
    <property type="entry name" value="RNA RECOGNITION MOTIF RRM DOMAIN CONTAINING PROTEIN"/>
    <property type="match status" value="1"/>
</dbReference>
<evidence type="ECO:0000313" key="5">
    <source>
        <dbReference type="Proteomes" id="UP000325440"/>
    </source>
</evidence>
<proteinExistence type="predicted"/>
<dbReference type="Gene3D" id="3.30.70.330">
    <property type="match status" value="1"/>
</dbReference>
<dbReference type="GO" id="GO:0005737">
    <property type="term" value="C:cytoplasm"/>
    <property type="evidence" value="ECO:0007669"/>
    <property type="project" value="TreeGrafter"/>
</dbReference>
<dbReference type="AlphaFoldDB" id="A0A5E4LZQ7"/>
<evidence type="ECO:0000313" key="4">
    <source>
        <dbReference type="EMBL" id="VVC25076.1"/>
    </source>
</evidence>
<reference evidence="4 5" key="1">
    <citation type="submission" date="2019-08" db="EMBL/GenBank/DDBJ databases">
        <authorList>
            <person name="Alioto T."/>
            <person name="Alioto T."/>
            <person name="Gomez Garrido J."/>
        </authorList>
    </citation>
    <scope>NUCLEOTIDE SEQUENCE [LARGE SCALE GENOMIC DNA]</scope>
</reference>
<dbReference type="EMBL" id="CABPRJ010000008">
    <property type="protein sequence ID" value="VVC25076.1"/>
    <property type="molecule type" value="Genomic_DNA"/>
</dbReference>
<feature type="domain" description="RRM" evidence="3">
    <location>
        <begin position="39"/>
        <end position="117"/>
    </location>
</feature>
<dbReference type="SUPFAM" id="SSF54928">
    <property type="entry name" value="RNA-binding domain, RBD"/>
    <property type="match status" value="1"/>
</dbReference>
<accession>A0A5E4LZQ7</accession>
<gene>
    <name evidence="4" type="ORF">CINCED_3A003495</name>
</gene>